<dbReference type="InterPro" id="IPR036937">
    <property type="entry name" value="Adhesion_dom_fimbrial_sf"/>
</dbReference>
<comment type="caution">
    <text evidence="2">The sequence shown here is derived from an EMBL/GenBank/DDBJ whole genome shotgun (WGS) entry which is preliminary data.</text>
</comment>
<dbReference type="Gene3D" id="2.60.40.1090">
    <property type="entry name" value="Fimbrial-type adhesion domain"/>
    <property type="match status" value="1"/>
</dbReference>
<dbReference type="PANTHER" id="PTHR33420">
    <property type="entry name" value="FIMBRIAL SUBUNIT ELFA-RELATED"/>
    <property type="match status" value="1"/>
</dbReference>
<sequence length="181" mass="19472">MPWLMSDWSMIKMRKWCFPLRGSLFVSLIIGSCLVTSQVLADTSVATVTVKVTVISEPCVINNGDPIVVNFGDNLLTTEVNGSNYIQTIDYKLSCPDATSDDLKMTISGSGAVFDSTVLQGSQPSLGIKILSDGELMPLNHALNFNRNTHPVLQAVPVKDPAGKLSVGNFTASATMSVEYQ</sequence>
<gene>
    <name evidence="2" type="ORF">G8X54_004029</name>
</gene>
<evidence type="ECO:0000259" key="1">
    <source>
        <dbReference type="Pfam" id="PF00419"/>
    </source>
</evidence>
<accession>A0A761S0B8</accession>
<dbReference type="InterPro" id="IPR008966">
    <property type="entry name" value="Adhesion_dom_sf"/>
</dbReference>
<dbReference type="PANTHER" id="PTHR33420:SF34">
    <property type="entry name" value="MINOR FIMBRIAL SUBUNIT"/>
    <property type="match status" value="1"/>
</dbReference>
<dbReference type="InterPro" id="IPR050263">
    <property type="entry name" value="Bact_Fimbrial_Adh_Pro"/>
</dbReference>
<dbReference type="AlphaFoldDB" id="A0A761S0B8"/>
<dbReference type="InterPro" id="IPR000259">
    <property type="entry name" value="Adhesion_dom_fimbrial"/>
</dbReference>
<protein>
    <submittedName>
        <fullName evidence="2">Fimbrial protein</fullName>
    </submittedName>
</protein>
<reference evidence="2" key="1">
    <citation type="journal article" date="2018" name="Genome Biol.">
        <title>SKESA: strategic k-mer extension for scrupulous assemblies.</title>
        <authorList>
            <person name="Souvorov A."/>
            <person name="Agarwala R."/>
            <person name="Lipman D.J."/>
        </authorList>
    </citation>
    <scope>NUCLEOTIDE SEQUENCE</scope>
    <source>
        <strain evidence="2">MA.CK_97/00006015</strain>
    </source>
</reference>
<organism evidence="2">
    <name type="scientific">Salmonella enterica</name>
    <name type="common">Salmonella choleraesuis</name>
    <dbReference type="NCBI Taxonomy" id="28901"/>
    <lineage>
        <taxon>Bacteria</taxon>
        <taxon>Pseudomonadati</taxon>
        <taxon>Pseudomonadota</taxon>
        <taxon>Gammaproteobacteria</taxon>
        <taxon>Enterobacterales</taxon>
        <taxon>Enterobacteriaceae</taxon>
        <taxon>Salmonella</taxon>
    </lineage>
</organism>
<reference evidence="2" key="2">
    <citation type="submission" date="2020-02" db="EMBL/GenBank/DDBJ databases">
        <authorList>
            <consortium name="NCBI Pathogen Detection Project"/>
        </authorList>
    </citation>
    <scope>NUCLEOTIDE SEQUENCE</scope>
    <source>
        <strain evidence="2">MA.CK_97/00006015</strain>
    </source>
</reference>
<dbReference type="Pfam" id="PF00419">
    <property type="entry name" value="Fimbrial"/>
    <property type="match status" value="1"/>
</dbReference>
<name>A0A761S0B8_SALER</name>
<proteinExistence type="predicted"/>
<evidence type="ECO:0000313" key="2">
    <source>
        <dbReference type="EMBL" id="HAG3254718.1"/>
    </source>
</evidence>
<dbReference type="SUPFAM" id="SSF49401">
    <property type="entry name" value="Bacterial adhesins"/>
    <property type="match status" value="1"/>
</dbReference>
<dbReference type="GO" id="GO:0043709">
    <property type="term" value="P:cell adhesion involved in single-species biofilm formation"/>
    <property type="evidence" value="ECO:0007669"/>
    <property type="project" value="TreeGrafter"/>
</dbReference>
<dbReference type="GO" id="GO:0009289">
    <property type="term" value="C:pilus"/>
    <property type="evidence" value="ECO:0007669"/>
    <property type="project" value="InterPro"/>
</dbReference>
<feature type="domain" description="Fimbrial-type adhesion" evidence="1">
    <location>
        <begin position="50"/>
        <end position="181"/>
    </location>
</feature>
<dbReference type="EMBL" id="DAAXZP010000020">
    <property type="protein sequence ID" value="HAG3254718.1"/>
    <property type="molecule type" value="Genomic_DNA"/>
</dbReference>